<comment type="caution">
    <text evidence="3">The sequence shown here is derived from an EMBL/GenBank/DDBJ whole genome shotgun (WGS) entry which is preliminary data.</text>
</comment>
<accession>A0A7W6J7T8</accession>
<dbReference type="Proteomes" id="UP000528286">
    <property type="component" value="Unassembled WGS sequence"/>
</dbReference>
<keyword evidence="2" id="KW-0560">Oxidoreductase</keyword>
<dbReference type="Gene3D" id="1.10.1530.10">
    <property type="match status" value="1"/>
</dbReference>
<protein>
    <submittedName>
        <fullName evidence="3">LDH2 family malate/lactate/ureidoglycolate dehydrogenase</fullName>
    </submittedName>
</protein>
<evidence type="ECO:0000256" key="2">
    <source>
        <dbReference type="ARBA" id="ARBA00023002"/>
    </source>
</evidence>
<dbReference type="SUPFAM" id="SSF89733">
    <property type="entry name" value="L-sulfolactate dehydrogenase-like"/>
    <property type="match status" value="1"/>
</dbReference>
<dbReference type="PANTHER" id="PTHR11091:SF0">
    <property type="entry name" value="MALATE DEHYDROGENASE"/>
    <property type="match status" value="1"/>
</dbReference>
<organism evidence="3 4">
    <name type="scientific">Gellertiella hungarica</name>
    <dbReference type="NCBI Taxonomy" id="1572859"/>
    <lineage>
        <taxon>Bacteria</taxon>
        <taxon>Pseudomonadati</taxon>
        <taxon>Pseudomonadota</taxon>
        <taxon>Alphaproteobacteria</taxon>
        <taxon>Hyphomicrobiales</taxon>
        <taxon>Rhizobiaceae</taxon>
        <taxon>Gellertiella</taxon>
    </lineage>
</organism>
<name>A0A7W6J7T8_9HYPH</name>
<dbReference type="InterPro" id="IPR043143">
    <property type="entry name" value="Mal/L-sulf/L-lact_DH-like_NADP"/>
</dbReference>
<dbReference type="InterPro" id="IPR043144">
    <property type="entry name" value="Mal/L-sulf/L-lact_DH-like_ah"/>
</dbReference>
<dbReference type="AlphaFoldDB" id="A0A7W6J7T8"/>
<dbReference type="Gene3D" id="3.30.1370.60">
    <property type="entry name" value="Hypothetical oxidoreductase yiak, domain 2"/>
    <property type="match status" value="1"/>
</dbReference>
<evidence type="ECO:0000256" key="1">
    <source>
        <dbReference type="ARBA" id="ARBA00006056"/>
    </source>
</evidence>
<proteinExistence type="inferred from homology"/>
<dbReference type="EMBL" id="JACIEZ010000008">
    <property type="protein sequence ID" value="MBB4066327.1"/>
    <property type="molecule type" value="Genomic_DNA"/>
</dbReference>
<gene>
    <name evidence="3" type="ORF">GGR23_003542</name>
</gene>
<evidence type="ECO:0000313" key="4">
    <source>
        <dbReference type="Proteomes" id="UP000528286"/>
    </source>
</evidence>
<sequence length="330" mass="34432">MPETVTLSFDEAEHLATQACLVCGSDGATAETLAHATLDAHRHGRHEVGLPHLLDYLHAMKAGRLNGRSNPRISHPFPAWIAADADGGIAQLPFGLALDQIAAIADSLGIAIFTQRNSFTTGELGYYARQLAYRGLACLAFTNANAMVTPQPGCAPVFSTNPLAFAFPQPRGLPPVVIDQSSSATAFVNVIAAAARGEDLPEGFAVDAEGVPTCDPRAALKGALLPFGGRKGANMALLVELMSAGISGGDWSTEAGDFRQADGLLDTGLTVIAFKPGTEPEVSLERSRTQIESLARRNVYIPGRKGASSDLSIDLDAPVYRALSALAAGG</sequence>
<dbReference type="RefSeq" id="WP_183367616.1">
    <property type="nucleotide sequence ID" value="NZ_JACIEZ010000008.1"/>
</dbReference>
<reference evidence="3 4" key="1">
    <citation type="submission" date="2020-08" db="EMBL/GenBank/DDBJ databases">
        <title>Genomic Encyclopedia of Type Strains, Phase IV (KMG-IV): sequencing the most valuable type-strain genomes for metagenomic binning, comparative biology and taxonomic classification.</title>
        <authorList>
            <person name="Goeker M."/>
        </authorList>
    </citation>
    <scope>NUCLEOTIDE SEQUENCE [LARGE SCALE GENOMIC DNA]</scope>
    <source>
        <strain evidence="3 4">DSM 29853</strain>
    </source>
</reference>
<dbReference type="GO" id="GO:0016491">
    <property type="term" value="F:oxidoreductase activity"/>
    <property type="evidence" value="ECO:0007669"/>
    <property type="project" value="UniProtKB-KW"/>
</dbReference>
<dbReference type="InterPro" id="IPR003767">
    <property type="entry name" value="Malate/L-lactate_DH-like"/>
</dbReference>
<dbReference type="Pfam" id="PF02615">
    <property type="entry name" value="Ldh_2"/>
    <property type="match status" value="1"/>
</dbReference>
<dbReference type="InterPro" id="IPR036111">
    <property type="entry name" value="Mal/L-sulfo/L-lacto_DH-like_sf"/>
</dbReference>
<evidence type="ECO:0000313" key="3">
    <source>
        <dbReference type="EMBL" id="MBB4066327.1"/>
    </source>
</evidence>
<keyword evidence="4" id="KW-1185">Reference proteome</keyword>
<dbReference type="PANTHER" id="PTHR11091">
    <property type="entry name" value="OXIDOREDUCTASE-RELATED"/>
    <property type="match status" value="1"/>
</dbReference>
<comment type="similarity">
    <text evidence="1">Belongs to the LDH2/MDH2 oxidoreductase family.</text>
</comment>